<gene>
    <name evidence="1" type="ORF">GSD1FS_0870</name>
</gene>
<evidence type="ECO:0000313" key="2">
    <source>
        <dbReference type="Proteomes" id="UP000487882"/>
    </source>
</evidence>
<evidence type="ECO:0000313" key="1">
    <source>
        <dbReference type="EMBL" id="MUH59541.1"/>
    </source>
</evidence>
<dbReference type="Proteomes" id="UP000487882">
    <property type="component" value="Unassembled WGS sequence"/>
</dbReference>
<accession>A0A7K1J4S2</accession>
<organism evidence="1 2">
    <name type="scientific">Bifidobacterium canis</name>
    <dbReference type="NCBI Taxonomy" id="2610880"/>
    <lineage>
        <taxon>Bacteria</taxon>
        <taxon>Bacillati</taxon>
        <taxon>Actinomycetota</taxon>
        <taxon>Actinomycetes</taxon>
        <taxon>Bifidobacteriales</taxon>
        <taxon>Bifidobacteriaceae</taxon>
        <taxon>Bifidobacterium</taxon>
    </lineage>
</organism>
<dbReference type="AlphaFoldDB" id="A0A7K1J4S2"/>
<keyword evidence="2" id="KW-1185">Reference proteome</keyword>
<sequence length="99" mass="11964">MCINSKSRCNNSKTLHLCRYYRWIRRFDTQNSHIISNNSKTICQNSKTTCFCRFYRWIRRFDLDRKLKMRINSKCICNNSKATCNNSKLAEIQAYKRHA</sequence>
<protein>
    <submittedName>
        <fullName evidence="1">Uncharacterized protein</fullName>
    </submittedName>
</protein>
<name>A0A7K1J4S2_9BIFI</name>
<reference evidence="1 2" key="1">
    <citation type="submission" date="2019-09" db="EMBL/GenBank/DDBJ databases">
        <title>Bifidobacterium canis sp. nov., isolated from the digestive tract of German Shepherd dog puppy.</title>
        <authorList>
            <person name="Bunesova V."/>
        </authorList>
    </citation>
    <scope>NUCLEOTIDE SEQUENCE [LARGE SCALE GENOMIC DNA]</scope>
    <source>
        <strain evidence="1 2">GSD1FS</strain>
    </source>
</reference>
<proteinExistence type="predicted"/>
<comment type="caution">
    <text evidence="1">The sequence shown here is derived from an EMBL/GenBank/DDBJ whole genome shotgun (WGS) entry which is preliminary data.</text>
</comment>
<dbReference type="EMBL" id="WNLP01000003">
    <property type="protein sequence ID" value="MUH59541.1"/>
    <property type="molecule type" value="Genomic_DNA"/>
</dbReference>